<protein>
    <recommendedName>
        <fullName evidence="9">Dihydrolipoamide acetyltransferase component of pyruvate dehydrogenase complex</fullName>
        <ecNumber evidence="9">2.3.1.-</ecNumber>
    </recommendedName>
</protein>
<evidence type="ECO:0000256" key="2">
    <source>
        <dbReference type="ARBA" id="ARBA00004305"/>
    </source>
</evidence>
<dbReference type="InterPro" id="IPR004167">
    <property type="entry name" value="PSBD"/>
</dbReference>
<comment type="caution">
    <text evidence="13">The sequence shown here is derived from an EMBL/GenBank/DDBJ whole genome shotgun (WGS) entry which is preliminary data.</text>
</comment>
<dbReference type="CDD" id="cd06849">
    <property type="entry name" value="lipoyl_domain"/>
    <property type="match status" value="1"/>
</dbReference>
<dbReference type="Pfam" id="PF00364">
    <property type="entry name" value="Biotin_lipoyl"/>
    <property type="match status" value="1"/>
</dbReference>
<dbReference type="PANTHER" id="PTHR43178:SF5">
    <property type="entry name" value="LIPOAMIDE ACYLTRANSFERASE COMPONENT OF BRANCHED-CHAIN ALPHA-KETO ACID DEHYDROGENASE COMPLEX, MITOCHONDRIAL"/>
    <property type="match status" value="1"/>
</dbReference>
<evidence type="ECO:0000256" key="9">
    <source>
        <dbReference type="RuleBase" id="RU003423"/>
    </source>
</evidence>
<dbReference type="PANTHER" id="PTHR43178">
    <property type="entry name" value="DIHYDROLIPOAMIDE ACETYLTRANSFERASE COMPONENT OF PYRUVATE DEHYDROGENASE COMPLEX"/>
    <property type="match status" value="1"/>
</dbReference>
<evidence type="ECO:0000259" key="12">
    <source>
        <dbReference type="PROSITE" id="PS51826"/>
    </source>
</evidence>
<keyword evidence="5 9" id="KW-0450">Lipoyl</keyword>
<dbReference type="AlphaFoldDB" id="A0AAD7NSP1"/>
<proteinExistence type="inferred from homology"/>
<dbReference type="SUPFAM" id="SSF51230">
    <property type="entry name" value="Single hybrid motif"/>
    <property type="match status" value="1"/>
</dbReference>
<dbReference type="InterPro" id="IPR036625">
    <property type="entry name" value="E3-bd_dom_sf"/>
</dbReference>
<accession>A0AAD7NSP1</accession>
<dbReference type="GO" id="GO:0031405">
    <property type="term" value="F:lipoic acid binding"/>
    <property type="evidence" value="ECO:0007669"/>
    <property type="project" value="TreeGrafter"/>
</dbReference>
<dbReference type="GO" id="GO:0005759">
    <property type="term" value="C:mitochondrial matrix"/>
    <property type="evidence" value="ECO:0007669"/>
    <property type="project" value="UniProtKB-SubCell"/>
</dbReference>
<evidence type="ECO:0000313" key="14">
    <source>
        <dbReference type="Proteomes" id="UP001215598"/>
    </source>
</evidence>
<feature type="domain" description="Lipoyl-binding" evidence="11">
    <location>
        <begin position="31"/>
        <end position="106"/>
    </location>
</feature>
<dbReference type="FunFam" id="2.40.50.100:FF:000013">
    <property type="entry name" value="Dihydrolipoamide acetyltransferase component of pyruvate dehydrogenase complex"/>
    <property type="match status" value="1"/>
</dbReference>
<dbReference type="Gene3D" id="4.10.320.10">
    <property type="entry name" value="E3-binding domain"/>
    <property type="match status" value="1"/>
</dbReference>
<dbReference type="InterPro" id="IPR050743">
    <property type="entry name" value="2-oxoacid_DH_E2_comp"/>
</dbReference>
<evidence type="ECO:0000256" key="7">
    <source>
        <dbReference type="ARBA" id="ARBA00023128"/>
    </source>
</evidence>
<dbReference type="GO" id="GO:0045333">
    <property type="term" value="P:cellular respiration"/>
    <property type="evidence" value="ECO:0007669"/>
    <property type="project" value="UniProtKB-ARBA"/>
</dbReference>
<dbReference type="InterPro" id="IPR000089">
    <property type="entry name" value="Biotin_lipoyl"/>
</dbReference>
<evidence type="ECO:0000256" key="4">
    <source>
        <dbReference type="ARBA" id="ARBA00022679"/>
    </source>
</evidence>
<dbReference type="InterPro" id="IPR023213">
    <property type="entry name" value="CAT-like_dom_sf"/>
</dbReference>
<dbReference type="Pfam" id="PF02817">
    <property type="entry name" value="E3_binding"/>
    <property type="match status" value="1"/>
</dbReference>
<reference evidence="13" key="1">
    <citation type="submission" date="2023-03" db="EMBL/GenBank/DDBJ databases">
        <title>Massive genome expansion in bonnet fungi (Mycena s.s.) driven by repeated elements and novel gene families across ecological guilds.</title>
        <authorList>
            <consortium name="Lawrence Berkeley National Laboratory"/>
            <person name="Harder C.B."/>
            <person name="Miyauchi S."/>
            <person name="Viragh M."/>
            <person name="Kuo A."/>
            <person name="Thoen E."/>
            <person name="Andreopoulos B."/>
            <person name="Lu D."/>
            <person name="Skrede I."/>
            <person name="Drula E."/>
            <person name="Henrissat B."/>
            <person name="Morin E."/>
            <person name="Kohler A."/>
            <person name="Barry K."/>
            <person name="LaButti K."/>
            <person name="Morin E."/>
            <person name="Salamov A."/>
            <person name="Lipzen A."/>
            <person name="Mereny Z."/>
            <person name="Hegedus B."/>
            <person name="Baldrian P."/>
            <person name="Stursova M."/>
            <person name="Weitz H."/>
            <person name="Taylor A."/>
            <person name="Grigoriev I.V."/>
            <person name="Nagy L.G."/>
            <person name="Martin F."/>
            <person name="Kauserud H."/>
        </authorList>
    </citation>
    <scope>NUCLEOTIDE SEQUENCE</scope>
    <source>
        <strain evidence="13">CBHHK182m</strain>
    </source>
</reference>
<keyword evidence="7" id="KW-0496">Mitochondrion</keyword>
<evidence type="ECO:0000256" key="1">
    <source>
        <dbReference type="ARBA" id="ARBA00001938"/>
    </source>
</evidence>
<evidence type="ECO:0000256" key="10">
    <source>
        <dbReference type="SAM" id="MobiDB-lite"/>
    </source>
</evidence>
<dbReference type="Proteomes" id="UP001215598">
    <property type="component" value="Unassembled WGS sequence"/>
</dbReference>
<dbReference type="SUPFAM" id="SSF52777">
    <property type="entry name" value="CoA-dependent acyltransferases"/>
    <property type="match status" value="1"/>
</dbReference>
<comment type="similarity">
    <text evidence="3 9">Belongs to the 2-oxoacid dehydrogenase family.</text>
</comment>
<dbReference type="InterPro" id="IPR011053">
    <property type="entry name" value="Single_hybrid_motif"/>
</dbReference>
<dbReference type="EMBL" id="JARKIB010000013">
    <property type="protein sequence ID" value="KAJ7773288.1"/>
    <property type="molecule type" value="Genomic_DNA"/>
</dbReference>
<evidence type="ECO:0000256" key="8">
    <source>
        <dbReference type="ARBA" id="ARBA00023315"/>
    </source>
</evidence>
<dbReference type="PROSITE" id="PS50968">
    <property type="entry name" value="BIOTINYL_LIPOYL"/>
    <property type="match status" value="1"/>
</dbReference>
<comment type="cofactor">
    <cofactor evidence="1 9">
        <name>(R)-lipoate</name>
        <dbReference type="ChEBI" id="CHEBI:83088"/>
    </cofactor>
</comment>
<dbReference type="GO" id="GO:0016407">
    <property type="term" value="F:acetyltransferase activity"/>
    <property type="evidence" value="ECO:0007669"/>
    <property type="project" value="TreeGrafter"/>
</dbReference>
<dbReference type="Pfam" id="PF00198">
    <property type="entry name" value="2-oxoacid_dh"/>
    <property type="match status" value="1"/>
</dbReference>
<evidence type="ECO:0000259" key="11">
    <source>
        <dbReference type="PROSITE" id="PS50968"/>
    </source>
</evidence>
<keyword evidence="4 9" id="KW-0808">Transferase</keyword>
<dbReference type="SUPFAM" id="SSF47005">
    <property type="entry name" value="Peripheral subunit-binding domain of 2-oxo acid dehydrogenase complex"/>
    <property type="match status" value="1"/>
</dbReference>
<evidence type="ECO:0000256" key="5">
    <source>
        <dbReference type="ARBA" id="ARBA00022823"/>
    </source>
</evidence>
<gene>
    <name evidence="13" type="ORF">B0H16DRAFT_1451096</name>
</gene>
<keyword evidence="14" id="KW-1185">Reference proteome</keyword>
<organism evidence="13 14">
    <name type="scientific">Mycena metata</name>
    <dbReference type="NCBI Taxonomy" id="1033252"/>
    <lineage>
        <taxon>Eukaryota</taxon>
        <taxon>Fungi</taxon>
        <taxon>Dikarya</taxon>
        <taxon>Basidiomycota</taxon>
        <taxon>Agaricomycotina</taxon>
        <taxon>Agaricomycetes</taxon>
        <taxon>Agaricomycetidae</taxon>
        <taxon>Agaricales</taxon>
        <taxon>Marasmiineae</taxon>
        <taxon>Mycenaceae</taxon>
        <taxon>Mycena</taxon>
    </lineage>
</organism>
<dbReference type="Gene3D" id="2.40.50.100">
    <property type="match status" value="1"/>
</dbReference>
<keyword evidence="8 9" id="KW-0012">Acyltransferase</keyword>
<dbReference type="Gene3D" id="3.30.559.10">
    <property type="entry name" value="Chloramphenicol acetyltransferase-like domain"/>
    <property type="match status" value="1"/>
</dbReference>
<dbReference type="InterPro" id="IPR001078">
    <property type="entry name" value="2-oxoacid_DH_actylTfrase"/>
</dbReference>
<name>A0AAD7NSP1_9AGAR</name>
<evidence type="ECO:0000313" key="13">
    <source>
        <dbReference type="EMBL" id="KAJ7773288.1"/>
    </source>
</evidence>
<evidence type="ECO:0000256" key="6">
    <source>
        <dbReference type="ARBA" id="ARBA00022946"/>
    </source>
</evidence>
<feature type="domain" description="Peripheral subunit-binding (PSBD)" evidence="12">
    <location>
        <begin position="177"/>
        <end position="215"/>
    </location>
</feature>
<evidence type="ECO:0000256" key="3">
    <source>
        <dbReference type="ARBA" id="ARBA00007317"/>
    </source>
</evidence>
<feature type="region of interest" description="Disordered" evidence="10">
    <location>
        <begin position="108"/>
        <end position="177"/>
    </location>
</feature>
<dbReference type="EC" id="2.3.1.-" evidence="9"/>
<dbReference type="PROSITE" id="PS51826">
    <property type="entry name" value="PSBD"/>
    <property type="match status" value="1"/>
</dbReference>
<feature type="compositionally biased region" description="Basic and acidic residues" evidence="10">
    <location>
        <begin position="117"/>
        <end position="130"/>
    </location>
</feature>
<keyword evidence="6" id="KW-0809">Transit peptide</keyword>
<sequence>MFLRSLRSPRLTPLFYASTYSNARFASRTVTHTFKLADIGEGITECEVIRWSVAPRASITAFDPLCEVQSDKASVEITSPWDGVVKELLVQEGQVAKVGQGLCVIEVEEEGETGVDEGSRSVEESGKEEPPISLQAEEEVPREPVPSPATESAPTRRPHPLDPSFPPPTGGGADNVLAAPSTRHFARAQGVDLAQLAPGSGKGGRIEKSDVEAFLAGSSSSSTPTYTKSGEDVVVELSRTRHAMWRAMVKSLEIPQFGYSATLDITELHALLPLLNAHIPAHYLPPSASQDVNNAPFDPAQALGPGVGLPQRPEVPETGRYTRVTYLPFLLKTLARAMMDWPLFRASITPSSSSSPPSSSNPKPTLTIRPHADIALALATPSGLYTPLLRAADSSSIYALSSQIAHLAALGRRTPSGLTREHLSGGGTISVSNVGAAGHGTGAAPVLIHGGGVAIVALGRAEWELDVSERYWQKNRYDSESSAGALGRFVSAKGGEGDEYGRGQRRLKLPVSWTVDHRVVEGAEMAAFVEAWRGWVERPGRMIGEGV</sequence>
<comment type="subcellular location">
    <subcellularLocation>
        <location evidence="2">Mitochondrion matrix</location>
    </subcellularLocation>
</comment>